<name>A0A9X0AC51_9HELO</name>
<evidence type="ECO:0000259" key="2">
    <source>
        <dbReference type="Pfam" id="PF24120"/>
    </source>
</evidence>
<feature type="domain" description="Single-strand DNA deaminase toxin A-like C-terminal" evidence="2">
    <location>
        <begin position="331"/>
        <end position="394"/>
    </location>
</feature>
<dbReference type="Pfam" id="PF24120">
    <property type="entry name" value="SsdA_C"/>
    <property type="match status" value="1"/>
</dbReference>
<feature type="compositionally biased region" description="Basic and acidic residues" evidence="1">
    <location>
        <begin position="18"/>
        <end position="28"/>
    </location>
</feature>
<feature type="compositionally biased region" description="Basic and acidic residues" evidence="1">
    <location>
        <begin position="41"/>
        <end position="56"/>
    </location>
</feature>
<accession>A0A9X0AC51</accession>
<feature type="region of interest" description="Disordered" evidence="1">
    <location>
        <begin position="1"/>
        <end position="56"/>
    </location>
</feature>
<evidence type="ECO:0000256" key="1">
    <source>
        <dbReference type="SAM" id="MobiDB-lite"/>
    </source>
</evidence>
<dbReference type="OrthoDB" id="341259at2759"/>
<proteinExistence type="predicted"/>
<dbReference type="Proteomes" id="UP001152300">
    <property type="component" value="Unassembled WGS sequence"/>
</dbReference>
<reference evidence="3" key="1">
    <citation type="submission" date="2022-11" db="EMBL/GenBank/DDBJ databases">
        <title>Genome Resource of Sclerotinia nivalis Strain SnTB1, a Plant Pathogen Isolated from American Ginseng.</title>
        <authorList>
            <person name="Fan S."/>
        </authorList>
    </citation>
    <scope>NUCLEOTIDE SEQUENCE</scope>
    <source>
        <strain evidence="3">SnTB1</strain>
    </source>
</reference>
<comment type="caution">
    <text evidence="3">The sequence shown here is derived from an EMBL/GenBank/DDBJ whole genome shotgun (WGS) entry which is preliminary data.</text>
</comment>
<evidence type="ECO:0000313" key="3">
    <source>
        <dbReference type="EMBL" id="KAJ8060022.1"/>
    </source>
</evidence>
<gene>
    <name evidence="3" type="ORF">OCU04_011633</name>
</gene>
<protein>
    <recommendedName>
        <fullName evidence="2">Single-strand DNA deaminase toxin A-like C-terminal domain-containing protein</fullName>
    </recommendedName>
</protein>
<organism evidence="3 4">
    <name type="scientific">Sclerotinia nivalis</name>
    <dbReference type="NCBI Taxonomy" id="352851"/>
    <lineage>
        <taxon>Eukaryota</taxon>
        <taxon>Fungi</taxon>
        <taxon>Dikarya</taxon>
        <taxon>Ascomycota</taxon>
        <taxon>Pezizomycotina</taxon>
        <taxon>Leotiomycetes</taxon>
        <taxon>Helotiales</taxon>
        <taxon>Sclerotiniaceae</taxon>
        <taxon>Sclerotinia</taxon>
    </lineage>
</organism>
<evidence type="ECO:0000313" key="4">
    <source>
        <dbReference type="Proteomes" id="UP001152300"/>
    </source>
</evidence>
<dbReference type="EMBL" id="JAPEIS010000014">
    <property type="protein sequence ID" value="KAJ8060022.1"/>
    <property type="molecule type" value="Genomic_DNA"/>
</dbReference>
<keyword evidence="4" id="KW-1185">Reference proteome</keyword>
<dbReference type="AlphaFoldDB" id="A0A9X0AC51"/>
<sequence>MSQDNKGSDYTLDNSVVRNDDSNMKCDSGKVGACDGPQGAAEDRQKKQHEEYNRKEAAIQKGIPEITTSSRVRSVWSSLYPGHHNKGSPKKIKDTTDEVDILAQSISKLTTSEKEKTFEETFAELKLLPNPTMKYFYSLDILHEFAALEDIFRDLEGSIMRAPNGEERVGNQSITTKQWNSARLSLMKAYLLGCASVLAFPEIAEKLAAQHNTEGKHCEMSVTSVGTATDSLIDDTAIYASTLCKKFSDELAPFQKVDIDEKPTQHARGRSTWFEIVPDSRPGRSLYYNIDLFERVHTFPLKKFKESSYEKTVGRLYRPIQTLIDKFESINAISGWDRLLSETECPDAFIPNKIWTKRVQEMCVVLGYRLPEHKYDEYGNPGTYYACHVEKQLIAYWLCRHALKDRLLCEGVSWDKKNNETILPECYKGLYMVVSNAPCYCCATFMNHVAKYYQISFIVHSSGNTFQFPFDRG</sequence>
<dbReference type="InterPro" id="IPR057517">
    <property type="entry name" value="SsdA-like_C"/>
</dbReference>